<organism evidence="2 3">
    <name type="scientific">Lojkania enalia</name>
    <dbReference type="NCBI Taxonomy" id="147567"/>
    <lineage>
        <taxon>Eukaryota</taxon>
        <taxon>Fungi</taxon>
        <taxon>Dikarya</taxon>
        <taxon>Ascomycota</taxon>
        <taxon>Pezizomycotina</taxon>
        <taxon>Dothideomycetes</taxon>
        <taxon>Pleosporomycetidae</taxon>
        <taxon>Pleosporales</taxon>
        <taxon>Pleosporales incertae sedis</taxon>
        <taxon>Lojkania</taxon>
    </lineage>
</organism>
<feature type="transmembrane region" description="Helical" evidence="1">
    <location>
        <begin position="152"/>
        <end position="175"/>
    </location>
</feature>
<evidence type="ECO:0000313" key="2">
    <source>
        <dbReference type="EMBL" id="KAF2269133.1"/>
    </source>
</evidence>
<dbReference type="OrthoDB" id="3783050at2759"/>
<keyword evidence="1" id="KW-0472">Membrane</keyword>
<feature type="transmembrane region" description="Helical" evidence="1">
    <location>
        <begin position="69"/>
        <end position="90"/>
    </location>
</feature>
<feature type="transmembrane region" description="Helical" evidence="1">
    <location>
        <begin position="195"/>
        <end position="216"/>
    </location>
</feature>
<evidence type="ECO:0000313" key="3">
    <source>
        <dbReference type="Proteomes" id="UP000800093"/>
    </source>
</evidence>
<feature type="transmembrane region" description="Helical" evidence="1">
    <location>
        <begin position="110"/>
        <end position="131"/>
    </location>
</feature>
<keyword evidence="1" id="KW-1133">Transmembrane helix</keyword>
<dbReference type="EMBL" id="ML986583">
    <property type="protein sequence ID" value="KAF2269133.1"/>
    <property type="molecule type" value="Genomic_DNA"/>
</dbReference>
<feature type="transmembrane region" description="Helical" evidence="1">
    <location>
        <begin position="263"/>
        <end position="285"/>
    </location>
</feature>
<dbReference type="AlphaFoldDB" id="A0A9P4N9K5"/>
<dbReference type="Proteomes" id="UP000800093">
    <property type="component" value="Unassembled WGS sequence"/>
</dbReference>
<evidence type="ECO:0000256" key="1">
    <source>
        <dbReference type="SAM" id="Phobius"/>
    </source>
</evidence>
<comment type="caution">
    <text evidence="2">The sequence shown here is derived from an EMBL/GenBank/DDBJ whole genome shotgun (WGS) entry which is preliminary data.</text>
</comment>
<sequence>MAPRRGGGGGGGGGGGISSDSCPGAFASDKIDGTPLVFFIAYCFYFVVTLIIMIAMSKVKKRHPNAKKILGALYSTGLSFLLLSYALKIVGTMLRECDTTPWRSYFNWAISWSVFDQLAYFILLVLVFYIVNDAIRERIGENPSYFKIIYGAVLGIMGALTAAIIGVVCYNLWTLTEDGKYEDSLSYEEGKLGTAYYVLFLLSVLGAGALSIVNIMSMKAKNINPSGLLGSILALTFSMFIWVLFLLVEYAAYLNLTSLERDFYYAALWIIDGFIAISFIILLFVAKSVALEPLSGFLPRSEAPQAPVYTATPAYPPQQPTYAQVPQQQQYAYNTTGQTQTYYFPQGQAPTYSNGAVPVQYQPYTHEAKA</sequence>
<reference evidence="3" key="1">
    <citation type="journal article" date="2020" name="Stud. Mycol.">
        <title>101 Dothideomycetes genomes: A test case for predicting lifestyles and emergence of pathogens.</title>
        <authorList>
            <person name="Haridas S."/>
            <person name="Albert R."/>
            <person name="Binder M."/>
            <person name="Bloem J."/>
            <person name="LaButti K."/>
            <person name="Salamov A."/>
            <person name="Andreopoulos B."/>
            <person name="Baker S."/>
            <person name="Barry K."/>
            <person name="Bills G."/>
            <person name="Bluhm B."/>
            <person name="Cannon C."/>
            <person name="Castanera R."/>
            <person name="Culley D."/>
            <person name="Daum C."/>
            <person name="Ezra D."/>
            <person name="Gonzalez J."/>
            <person name="Henrissat B."/>
            <person name="Kuo A."/>
            <person name="Liang C."/>
            <person name="Lipzen A."/>
            <person name="Lutzoni F."/>
            <person name="Magnuson J."/>
            <person name="Mondo S."/>
            <person name="Nolan M."/>
            <person name="Ohm R."/>
            <person name="Pangilinan J."/>
            <person name="Park H.-J."/>
            <person name="Ramirez L."/>
            <person name="Alfaro M."/>
            <person name="Sun H."/>
            <person name="Tritt A."/>
            <person name="Yoshinaga Y."/>
            <person name="Zwiers L.-H."/>
            <person name="Turgeon B."/>
            <person name="Goodwin S."/>
            <person name="Spatafora J."/>
            <person name="Crous P."/>
            <person name="Grigoriev I."/>
        </authorList>
    </citation>
    <scope>NUCLEOTIDE SEQUENCE [LARGE SCALE GENOMIC DNA]</scope>
    <source>
        <strain evidence="3">CBS 304.66</strain>
    </source>
</reference>
<proteinExistence type="predicted"/>
<keyword evidence="1" id="KW-0812">Transmembrane</keyword>
<accession>A0A9P4N9K5</accession>
<name>A0A9P4N9K5_9PLEO</name>
<keyword evidence="3" id="KW-1185">Reference proteome</keyword>
<feature type="transmembrane region" description="Helical" evidence="1">
    <location>
        <begin position="228"/>
        <end position="251"/>
    </location>
</feature>
<feature type="transmembrane region" description="Helical" evidence="1">
    <location>
        <begin position="36"/>
        <end position="57"/>
    </location>
</feature>
<protein>
    <submittedName>
        <fullName evidence="2">Uncharacterized protein</fullName>
    </submittedName>
</protein>
<gene>
    <name evidence="2" type="ORF">CC78DRAFT_529387</name>
</gene>